<feature type="region of interest" description="Disordered" evidence="2">
    <location>
        <begin position="238"/>
        <end position="278"/>
    </location>
</feature>
<feature type="compositionally biased region" description="Low complexity" evidence="2">
    <location>
        <begin position="110"/>
        <end position="125"/>
    </location>
</feature>
<evidence type="ECO:0000256" key="1">
    <source>
        <dbReference type="SAM" id="Coils"/>
    </source>
</evidence>
<accession>A0AAN6PSG2</accession>
<feature type="region of interest" description="Disordered" evidence="2">
    <location>
        <begin position="90"/>
        <end position="139"/>
    </location>
</feature>
<protein>
    <submittedName>
        <fullName evidence="3">Uncharacterized protein</fullName>
    </submittedName>
</protein>
<organism evidence="3 4">
    <name type="scientific">Parathielavia hyrcaniae</name>
    <dbReference type="NCBI Taxonomy" id="113614"/>
    <lineage>
        <taxon>Eukaryota</taxon>
        <taxon>Fungi</taxon>
        <taxon>Dikarya</taxon>
        <taxon>Ascomycota</taxon>
        <taxon>Pezizomycotina</taxon>
        <taxon>Sordariomycetes</taxon>
        <taxon>Sordariomycetidae</taxon>
        <taxon>Sordariales</taxon>
        <taxon>Chaetomiaceae</taxon>
        <taxon>Parathielavia</taxon>
    </lineage>
</organism>
<keyword evidence="4" id="KW-1185">Reference proteome</keyword>
<keyword evidence="1" id="KW-0175">Coiled coil</keyword>
<evidence type="ECO:0000313" key="4">
    <source>
        <dbReference type="Proteomes" id="UP001305647"/>
    </source>
</evidence>
<feature type="coiled-coil region" evidence="1">
    <location>
        <begin position="176"/>
        <end position="236"/>
    </location>
</feature>
<dbReference type="Proteomes" id="UP001305647">
    <property type="component" value="Unassembled WGS sequence"/>
</dbReference>
<comment type="caution">
    <text evidence="3">The sequence shown here is derived from an EMBL/GenBank/DDBJ whole genome shotgun (WGS) entry which is preliminary data.</text>
</comment>
<name>A0AAN6PSG2_9PEZI</name>
<gene>
    <name evidence="3" type="ORF">N658DRAFT_489480</name>
</gene>
<sequence length="342" mass="37781">MKLFPLAPLHIESFAKIVLWVTFIKTEEIDASVVVARATEPLSVFRKKCWTASQLSEERSLCGESASEILATLTSLRELVEPHVVGRRIPHFQPLRHKSEDLEPKGAEQSGTTGTPRPRSRTPGPLRCAEPVPPTRRTSNTVASIEDNFHHGNMEQQTAVLQGGAQQLVSMMAQMIAQVRDQSQQMVAQMQSQNQQIMAQLREQMGNHQKEHANEREDSQAQIQALQGELAALRATPTGTTPQAQVTPGSTPQAPTPTPPVAPAKKKPTLPDPPRFDGVRRKFRASKQEMESKLETDGSTIGSERDQFAYIFARLGDSSQAMVSAFYSLHRELGTGTTKEFL</sequence>
<dbReference type="AlphaFoldDB" id="A0AAN6PSG2"/>
<reference evidence="3" key="2">
    <citation type="submission" date="2023-05" db="EMBL/GenBank/DDBJ databases">
        <authorList>
            <consortium name="Lawrence Berkeley National Laboratory"/>
            <person name="Steindorff A."/>
            <person name="Hensen N."/>
            <person name="Bonometti L."/>
            <person name="Westerberg I."/>
            <person name="Brannstrom I.O."/>
            <person name="Guillou S."/>
            <person name="Cros-Aarteil S."/>
            <person name="Calhoun S."/>
            <person name="Haridas S."/>
            <person name="Kuo A."/>
            <person name="Mondo S."/>
            <person name="Pangilinan J."/>
            <person name="Riley R."/>
            <person name="Labutti K."/>
            <person name="Andreopoulos B."/>
            <person name="Lipzen A."/>
            <person name="Chen C."/>
            <person name="Yanf M."/>
            <person name="Daum C."/>
            <person name="Ng V."/>
            <person name="Clum A."/>
            <person name="Ohm R."/>
            <person name="Martin F."/>
            <person name="Silar P."/>
            <person name="Natvig D."/>
            <person name="Lalanne C."/>
            <person name="Gautier V."/>
            <person name="Ament-Velasquez S.L."/>
            <person name="Kruys A."/>
            <person name="Hutchinson M.I."/>
            <person name="Powell A.J."/>
            <person name="Barry K."/>
            <person name="Miller A.N."/>
            <person name="Grigoriev I.V."/>
            <person name="Debuchy R."/>
            <person name="Gladieux P."/>
            <person name="Thoren M.H."/>
            <person name="Johannesson H."/>
        </authorList>
    </citation>
    <scope>NUCLEOTIDE SEQUENCE</scope>
    <source>
        <strain evidence="3">CBS 757.83</strain>
    </source>
</reference>
<dbReference type="EMBL" id="MU863685">
    <property type="protein sequence ID" value="KAK4097112.1"/>
    <property type="molecule type" value="Genomic_DNA"/>
</dbReference>
<reference evidence="3" key="1">
    <citation type="journal article" date="2023" name="Mol. Phylogenet. Evol.">
        <title>Genome-scale phylogeny and comparative genomics of the fungal order Sordariales.</title>
        <authorList>
            <person name="Hensen N."/>
            <person name="Bonometti L."/>
            <person name="Westerberg I."/>
            <person name="Brannstrom I.O."/>
            <person name="Guillou S."/>
            <person name="Cros-Aarteil S."/>
            <person name="Calhoun S."/>
            <person name="Haridas S."/>
            <person name="Kuo A."/>
            <person name="Mondo S."/>
            <person name="Pangilinan J."/>
            <person name="Riley R."/>
            <person name="LaButti K."/>
            <person name="Andreopoulos B."/>
            <person name="Lipzen A."/>
            <person name="Chen C."/>
            <person name="Yan M."/>
            <person name="Daum C."/>
            <person name="Ng V."/>
            <person name="Clum A."/>
            <person name="Steindorff A."/>
            <person name="Ohm R.A."/>
            <person name="Martin F."/>
            <person name="Silar P."/>
            <person name="Natvig D.O."/>
            <person name="Lalanne C."/>
            <person name="Gautier V."/>
            <person name="Ament-Velasquez S.L."/>
            <person name="Kruys A."/>
            <person name="Hutchinson M.I."/>
            <person name="Powell A.J."/>
            <person name="Barry K."/>
            <person name="Miller A.N."/>
            <person name="Grigoriev I.V."/>
            <person name="Debuchy R."/>
            <person name="Gladieux P."/>
            <person name="Hiltunen Thoren M."/>
            <person name="Johannesson H."/>
        </authorList>
    </citation>
    <scope>NUCLEOTIDE SEQUENCE</scope>
    <source>
        <strain evidence="3">CBS 757.83</strain>
    </source>
</reference>
<evidence type="ECO:0000313" key="3">
    <source>
        <dbReference type="EMBL" id="KAK4097112.1"/>
    </source>
</evidence>
<feature type="compositionally biased region" description="Basic and acidic residues" evidence="2">
    <location>
        <begin position="97"/>
        <end position="106"/>
    </location>
</feature>
<evidence type="ECO:0000256" key="2">
    <source>
        <dbReference type="SAM" id="MobiDB-lite"/>
    </source>
</evidence>
<proteinExistence type="predicted"/>